<keyword evidence="3 6" id="KW-0249">Electron transport</keyword>
<proteinExistence type="predicted"/>
<evidence type="ECO:0000256" key="5">
    <source>
        <dbReference type="ARBA" id="ARBA00023014"/>
    </source>
</evidence>
<dbReference type="Pfam" id="PF13370">
    <property type="entry name" value="Fer4_13"/>
    <property type="match status" value="1"/>
</dbReference>
<comment type="function">
    <text evidence="6">Ferredoxins are iron-sulfur proteins that transfer electrons in a wide variety of metabolic reactions.</text>
</comment>
<keyword evidence="1 6" id="KW-0813">Transport</keyword>
<dbReference type="PRINTS" id="PR00352">
    <property type="entry name" value="3FE4SFRDOXIN"/>
</dbReference>
<dbReference type="PANTHER" id="PTHR36923:SF3">
    <property type="entry name" value="FERREDOXIN"/>
    <property type="match status" value="1"/>
</dbReference>
<organism evidence="7 8">
    <name type="scientific">Hydrogenobacter thermophilus (strain DSM 6534 / IAM 12695 / TK-6)</name>
    <dbReference type="NCBI Taxonomy" id="608538"/>
    <lineage>
        <taxon>Bacteria</taxon>
        <taxon>Pseudomonadati</taxon>
        <taxon>Aquificota</taxon>
        <taxon>Aquificia</taxon>
        <taxon>Aquificales</taxon>
        <taxon>Aquificaceae</taxon>
        <taxon>Hydrogenobacter</taxon>
    </lineage>
</organism>
<dbReference type="RefSeq" id="WP_012963764.1">
    <property type="nucleotide sequence ID" value="NC_013799.1"/>
</dbReference>
<dbReference type="InterPro" id="IPR001080">
    <property type="entry name" value="3Fe4S_ferredoxin"/>
</dbReference>
<dbReference type="OrthoDB" id="9803319at2"/>
<dbReference type="KEGG" id="hte:Hydth_1119"/>
<evidence type="ECO:0000256" key="6">
    <source>
        <dbReference type="RuleBase" id="RU368020"/>
    </source>
</evidence>
<dbReference type="Gene3D" id="3.30.70.20">
    <property type="match status" value="1"/>
</dbReference>
<sequence length="65" mass="7081">MKMFVDKDTCTGCEVLKLCTELAPDIFIIKKGIAVVLNSSPDETHREVVLKAVEACPSSSIVVEE</sequence>
<accession>D3DID2</accession>
<evidence type="ECO:0000256" key="3">
    <source>
        <dbReference type="ARBA" id="ARBA00022982"/>
    </source>
</evidence>
<evidence type="ECO:0000313" key="7">
    <source>
        <dbReference type="EMBL" id="BAI69584.1"/>
    </source>
</evidence>
<evidence type="ECO:0000313" key="8">
    <source>
        <dbReference type="Proteomes" id="UP000002574"/>
    </source>
</evidence>
<dbReference type="GO" id="GO:0005506">
    <property type="term" value="F:iron ion binding"/>
    <property type="evidence" value="ECO:0007669"/>
    <property type="project" value="UniProtKB-UniRule"/>
</dbReference>
<dbReference type="InterPro" id="IPR051269">
    <property type="entry name" value="Fe-S_cluster_ET"/>
</dbReference>
<dbReference type="EMBL" id="AP011112">
    <property type="protein sequence ID" value="BAI69584.1"/>
    <property type="molecule type" value="Genomic_DNA"/>
</dbReference>
<evidence type="ECO:0000256" key="1">
    <source>
        <dbReference type="ARBA" id="ARBA00022448"/>
    </source>
</evidence>
<dbReference type="PANTHER" id="PTHR36923">
    <property type="entry name" value="FERREDOXIN"/>
    <property type="match status" value="1"/>
</dbReference>
<protein>
    <recommendedName>
        <fullName evidence="6">Ferredoxin</fullName>
    </recommendedName>
</protein>
<evidence type="ECO:0000256" key="2">
    <source>
        <dbReference type="ARBA" id="ARBA00022723"/>
    </source>
</evidence>
<dbReference type="Proteomes" id="UP000002574">
    <property type="component" value="Chromosome"/>
</dbReference>
<keyword evidence="4 6" id="KW-0408">Iron</keyword>
<dbReference type="AlphaFoldDB" id="D3DID2"/>
<name>D3DID2_HYDTT</name>
<dbReference type="GO" id="GO:0051536">
    <property type="term" value="F:iron-sulfur cluster binding"/>
    <property type="evidence" value="ECO:0007669"/>
    <property type="project" value="UniProtKB-KW"/>
</dbReference>
<dbReference type="eggNOG" id="COG1141">
    <property type="taxonomic scope" value="Bacteria"/>
</dbReference>
<keyword evidence="8" id="KW-1185">Reference proteome</keyword>
<dbReference type="GO" id="GO:0009055">
    <property type="term" value="F:electron transfer activity"/>
    <property type="evidence" value="ECO:0007669"/>
    <property type="project" value="UniProtKB-UniRule"/>
</dbReference>
<dbReference type="STRING" id="608538.HTH_1127"/>
<dbReference type="KEGG" id="hth:HTH_1127"/>
<dbReference type="SUPFAM" id="SSF54862">
    <property type="entry name" value="4Fe-4S ferredoxins"/>
    <property type="match status" value="1"/>
</dbReference>
<gene>
    <name evidence="7" type="primary">fdx6</name>
    <name evidence="7" type="ordered locus">HTH_1127</name>
</gene>
<evidence type="ECO:0000256" key="4">
    <source>
        <dbReference type="ARBA" id="ARBA00023004"/>
    </source>
</evidence>
<keyword evidence="2 6" id="KW-0479">Metal-binding</keyword>
<keyword evidence="5 6" id="KW-0411">Iron-sulfur</keyword>
<reference evidence="7 8" key="1">
    <citation type="journal article" date="2010" name="J. Bacteriol.">
        <title>Complete genome sequence of the thermophilic, obligately chemolithoautotrophic hydrogen-oxidizing bacterium Hydrogenobacter thermophilus TK-6.</title>
        <authorList>
            <person name="Arai H."/>
            <person name="Kanbe H."/>
            <person name="Ishii M."/>
            <person name="Igarashi Y."/>
        </authorList>
    </citation>
    <scope>NUCLEOTIDE SEQUENCE [LARGE SCALE GENOMIC DNA]</scope>
    <source>
        <strain evidence="8">DSM 6534 / IAM 12695 / TK-6 [Tokyo]</strain>
    </source>
</reference>